<dbReference type="Proteomes" id="UP000709295">
    <property type="component" value="Unassembled WGS sequence"/>
</dbReference>
<evidence type="ECO:0000313" key="1">
    <source>
        <dbReference type="EMBL" id="KAG6951699.1"/>
    </source>
</evidence>
<keyword evidence="2" id="KW-1185">Reference proteome</keyword>
<dbReference type="EMBL" id="JAENGY010001177">
    <property type="protein sequence ID" value="KAG6951699.1"/>
    <property type="molecule type" value="Genomic_DNA"/>
</dbReference>
<accession>A0A8J5IHA8</accession>
<protein>
    <submittedName>
        <fullName evidence="1">Uncharacterized protein</fullName>
    </submittedName>
</protein>
<sequence length="161" mass="17509">MRVKYGGSSPTPSTVLAYFKPHTLDTSGYVYGSAVLSAMEANGVSVTRVSSGRWASLDAFECQRDPVEVVQRLVSKEEALSGIGIYVGSCVCVARVPANSPKAWDYGVVTGYTWFQDRLKGELYVCFGDESTSWPFNPTEVQDVAVPSYGLRPCSGSQWPM</sequence>
<gene>
    <name evidence="1" type="ORF">JG688_00013610</name>
</gene>
<dbReference type="AlphaFoldDB" id="A0A8J5IHA8"/>
<comment type="caution">
    <text evidence="1">The sequence shown here is derived from an EMBL/GenBank/DDBJ whole genome shotgun (WGS) entry which is preliminary data.</text>
</comment>
<organism evidence="1 2">
    <name type="scientific">Phytophthora aleatoria</name>
    <dbReference type="NCBI Taxonomy" id="2496075"/>
    <lineage>
        <taxon>Eukaryota</taxon>
        <taxon>Sar</taxon>
        <taxon>Stramenopiles</taxon>
        <taxon>Oomycota</taxon>
        <taxon>Peronosporomycetes</taxon>
        <taxon>Peronosporales</taxon>
        <taxon>Peronosporaceae</taxon>
        <taxon>Phytophthora</taxon>
    </lineage>
</organism>
<proteinExistence type="predicted"/>
<reference evidence="1" key="1">
    <citation type="submission" date="2021-01" db="EMBL/GenBank/DDBJ databases">
        <title>Phytophthora aleatoria, a newly-described species from Pinus radiata is distinct from Phytophthora cactorum isolates based on comparative genomics.</title>
        <authorList>
            <person name="Mcdougal R."/>
            <person name="Panda P."/>
            <person name="Williams N."/>
            <person name="Studholme D.J."/>
        </authorList>
    </citation>
    <scope>NUCLEOTIDE SEQUENCE</scope>
    <source>
        <strain evidence="1">NZFS 4037</strain>
    </source>
</reference>
<name>A0A8J5IHA8_9STRA</name>
<evidence type="ECO:0000313" key="2">
    <source>
        <dbReference type="Proteomes" id="UP000709295"/>
    </source>
</evidence>